<organismHost>
    <name type="scientific">Lepidoptera</name>
    <name type="common">moths &amp; butterflies</name>
    <dbReference type="NCBI Taxonomy" id="7088"/>
</organismHost>
<dbReference type="EMBL" id="KM986882">
    <property type="protein sequence ID" value="AKN91096.1"/>
    <property type="molecule type" value="Genomic_DNA"/>
</dbReference>
<reference evidence="1 3" key="6">
    <citation type="journal article" date="2014" name="PLoS ONE">
        <title>Genome Sequence and Analysis of Buzura suppressaria Nucleopolyhedrovirus: A Group II Alphabaculovirus.</title>
        <authorList>
            <person name="Zhu Z."/>
            <person name="Yin F."/>
            <person name="Liu X."/>
            <person name="Hou D."/>
            <person name="Wang J."/>
            <person name="Zhang L."/>
            <person name="Arif B."/>
            <person name="Wang H."/>
            <person name="Deng F."/>
            <person name="Hu Z."/>
        </authorList>
    </citation>
    <scope>NUCLEOTIDE SEQUENCE [LARGE SCALE GENOMIC DNA]</scope>
    <source>
        <strain evidence="1">Hubei</strain>
    </source>
</reference>
<reference evidence="2" key="7">
    <citation type="submission" date="2014-10" db="EMBL/GenBank/DDBJ databases">
        <authorList>
            <person name="Seo M.-J."/>
            <person name="Seok Y.J."/>
            <person name="Cha I.-T."/>
        </authorList>
    </citation>
    <scope>NUCLEOTIDE SEQUENCE</scope>
    <source>
        <strain evidence="2">Guangxi</strain>
    </source>
</reference>
<reference evidence="1 3" key="1">
    <citation type="journal article" date="1993" name="J. Gen. Virol.">
        <title>Nucleotide sequence of the Buzura suppressaria single nucleocapsid nuclear polyhedrosis virus polyhedrin gene.</title>
        <authorList>
            <person name="Hu Z.H."/>
            <person name="Liu M.F."/>
            <person name="Jin F."/>
            <person name="Wang Z.X."/>
            <person name="Liu X.Y."/>
            <person name="Li M.J."/>
            <person name="Liang B.F."/>
            <person name="Xie T.E."/>
        </authorList>
    </citation>
    <scope>NUCLEOTIDE SEQUENCE [LARGE SCALE GENOMIC DNA]</scope>
    <source>
        <strain evidence="1">Hubei</strain>
    </source>
</reference>
<dbReference type="OrthoDB" id="12495at10239"/>
<dbReference type="RefSeq" id="YP_009001900.1">
    <property type="nucleotide sequence ID" value="NC_023442.1"/>
</dbReference>
<dbReference type="GeneID" id="18267043"/>
<organism evidence="1 3">
    <name type="scientific">Buzura suppressaria nuclear polyhedrosis virus</name>
    <name type="common">BsNPV</name>
    <dbReference type="NCBI Taxonomy" id="74320"/>
    <lineage>
        <taxon>Viruses</taxon>
        <taxon>Viruses incertae sedis</taxon>
        <taxon>Naldaviricetes</taxon>
        <taxon>Lefavirales</taxon>
        <taxon>Baculoviridae</taxon>
        <taxon>Alphabaculovirus</taxon>
        <taxon>Alphabaculovirus busuppressariae</taxon>
    </lineage>
</organism>
<accession>W5VSF9</accession>
<protein>
    <submittedName>
        <fullName evidence="1">ORF-123</fullName>
    </submittedName>
    <submittedName>
        <fullName evidence="2">ORF-126</fullName>
    </submittedName>
</protein>
<evidence type="ECO:0000313" key="3">
    <source>
        <dbReference type="Proteomes" id="UP000214366"/>
    </source>
</evidence>
<dbReference type="EMBL" id="KF611977">
    <property type="protein sequence ID" value="AHH82712.1"/>
    <property type="molecule type" value="Genomic_DNA"/>
</dbReference>
<reference evidence="1 3" key="4">
    <citation type="journal article" date="1998" name="J. Gen. Virol.">
        <title>Distinct gene arrangement in the Buzura suppressaria single-nucleocapsid nucleopolyhedrovirus genome.</title>
        <authorList>
            <person name="Hu Z.H."/>
            <person name="Arif B.M."/>
            <person name="Jin F."/>
            <person name="Martens J.W."/>
            <person name="Chen X.W."/>
            <person name="Sun J.S."/>
            <person name="Zuidema D."/>
            <person name="Goldbach R.W."/>
            <person name="Vlak J.M."/>
        </authorList>
    </citation>
    <scope>NUCLEOTIDE SEQUENCE [LARGE SCALE GENOMIC DNA]</scope>
    <source>
        <strain evidence="1">Hubei</strain>
    </source>
</reference>
<keyword evidence="3" id="KW-1185">Reference proteome</keyword>
<evidence type="ECO:0000313" key="2">
    <source>
        <dbReference type="EMBL" id="AKN91096.1"/>
    </source>
</evidence>
<reference evidence="1 3" key="2">
    <citation type="journal article" date="1997" name="Virus Res.">
        <title>Characterization of the ecdysteroid UDP-glucosyltransferase gene of a single nucleocapsid nucleopolyhedrovirus of Buzura suppressaria.</title>
        <authorList>
            <person name="Hu Z.H."/>
            <person name="Broer R."/>
            <person name="Westerlaken J."/>
            <person name="Martens J.W."/>
            <person name="Jin F."/>
            <person name="Jehle J.A."/>
            <person name="Wang L.M."/>
            <person name="Vlak J.M."/>
        </authorList>
    </citation>
    <scope>NUCLEOTIDE SEQUENCE [LARGE SCALE GENOMIC DNA]</scope>
    <source>
        <strain evidence="1">Hubei</strain>
    </source>
</reference>
<evidence type="ECO:0000313" key="1">
    <source>
        <dbReference type="EMBL" id="AHH82712.1"/>
    </source>
</evidence>
<dbReference type="Proteomes" id="UP000214366">
    <property type="component" value="Segment"/>
</dbReference>
<name>W5VSF9_NPVBS</name>
<sequence length="179" mass="21321">MVNIMSTLRNKLLVKDLQRSANDTDVKILSTRDYHRICKTLYSLTECNRRLSNCLKNVSQHYEQKYEMRLERLRKLLCKKTRKLKILQKKFNLRKHYIIIVRHGDEFLFYSHVSQIEADTFSVVVYRISKNPGVDKEVSMSIARTKYAKKSILNENTVHFQETHDADNFESDLKKMFNV</sequence>
<reference evidence="1 3" key="5">
    <citation type="journal article" date="1998" name="Virus Res.">
        <title>Genetic organization of the HindIII-I region of the single-nucleocapsid nucleopolyhedrovirus of Buzura suppressaria.</title>
        <authorList>
            <person name="Hu Z.H."/>
            <person name="Arif B.M."/>
            <person name="Sun J.S."/>
            <person name="Chen X.W."/>
            <person name="Zuidema D."/>
            <person name="Goldbach R.W."/>
            <person name="Vlak J.M."/>
        </authorList>
    </citation>
    <scope>NUCLEOTIDE SEQUENCE [LARGE SCALE GENOMIC DNA]</scope>
    <source>
        <strain evidence="1">Hubei</strain>
    </source>
</reference>
<proteinExistence type="predicted"/>
<reference evidence="1 3" key="3">
    <citation type="journal article" date="1998" name="J. Gen. Virol.">
        <title>The single-nucleocapsid nucleopolyhedrovirus of Buzura suppressaria encodes a P10 protein.</title>
        <authorList>
            <person name="van Oers M.M."/>
            <person name="Hu Z."/>
            <person name="Arif B.M."/>
            <person name="van Strien E.A."/>
            <person name="van Lent J.W."/>
            <person name="Vlak J.M."/>
        </authorList>
    </citation>
    <scope>NUCLEOTIDE SEQUENCE [LARGE SCALE GENOMIC DNA]</scope>
    <source>
        <strain evidence="1">Hubei</strain>
    </source>
</reference>
<dbReference type="KEGG" id="vg:18267043"/>